<feature type="transmembrane region" description="Helical" evidence="11">
    <location>
        <begin position="476"/>
        <end position="496"/>
    </location>
</feature>
<evidence type="ECO:0000256" key="6">
    <source>
        <dbReference type="ARBA" id="ARBA00022692"/>
    </source>
</evidence>
<dbReference type="Pfam" id="PF01663">
    <property type="entry name" value="Phosphodiest"/>
    <property type="match status" value="1"/>
</dbReference>
<dbReference type="GO" id="GO:0006506">
    <property type="term" value="P:GPI anchor biosynthetic process"/>
    <property type="evidence" value="ECO:0007669"/>
    <property type="project" value="UniProtKB-KW"/>
</dbReference>
<dbReference type="Pfam" id="PF19316">
    <property type="entry name" value="PIGO_PIGG"/>
    <property type="match status" value="1"/>
</dbReference>
<comment type="pathway">
    <text evidence="2">Glycolipid biosynthesis; glycosylphosphatidylinositol-anchor biosynthesis.</text>
</comment>
<dbReference type="Proteomes" id="UP001176961">
    <property type="component" value="Unassembled WGS sequence"/>
</dbReference>
<keyword evidence="14" id="KW-1185">Reference proteome</keyword>
<dbReference type="CDD" id="cd16024">
    <property type="entry name" value="GPI_EPT_2"/>
    <property type="match status" value="1"/>
</dbReference>
<comment type="caution">
    <text evidence="13">The sequence shown here is derived from an EMBL/GenBank/DDBJ whole genome shotgun (WGS) entry which is preliminary data.</text>
</comment>
<feature type="transmembrane region" description="Helical" evidence="11">
    <location>
        <begin position="508"/>
        <end position="526"/>
    </location>
</feature>
<evidence type="ECO:0000256" key="1">
    <source>
        <dbReference type="ARBA" id="ARBA00004477"/>
    </source>
</evidence>
<dbReference type="InterPro" id="IPR037674">
    <property type="entry name" value="PIG-G_N"/>
</dbReference>
<evidence type="ECO:0000256" key="3">
    <source>
        <dbReference type="ARBA" id="ARBA00005315"/>
    </source>
</evidence>
<comment type="subcellular location">
    <subcellularLocation>
        <location evidence="1">Endoplasmic reticulum membrane</location>
        <topology evidence="1">Multi-pass membrane protein</topology>
    </subcellularLocation>
</comment>
<evidence type="ECO:0000256" key="5">
    <source>
        <dbReference type="ARBA" id="ARBA00022679"/>
    </source>
</evidence>
<keyword evidence="7" id="KW-0256">Endoplasmic reticulum</keyword>
<dbReference type="PANTHER" id="PTHR23072:SF0">
    <property type="entry name" value="GPI ETHANOLAMINE PHOSPHATE TRANSFERASE 2"/>
    <property type="match status" value="1"/>
</dbReference>
<keyword evidence="6 11" id="KW-0812">Transmembrane</keyword>
<comment type="similarity">
    <text evidence="3">Belongs to the PIGG/PIGN/PIGO family. PIGG subfamily.</text>
</comment>
<keyword evidence="9 11" id="KW-0472">Membrane</keyword>
<feature type="transmembrane region" description="Helical" evidence="11">
    <location>
        <begin position="451"/>
        <end position="470"/>
    </location>
</feature>
<feature type="transmembrane region" description="Helical" evidence="11">
    <location>
        <begin position="707"/>
        <end position="732"/>
    </location>
</feature>
<evidence type="ECO:0000256" key="10">
    <source>
        <dbReference type="ARBA" id="ARBA00023180"/>
    </source>
</evidence>
<keyword evidence="5" id="KW-0808">Transferase</keyword>
<dbReference type="GO" id="GO:0051267">
    <property type="term" value="F:CP2 mannose-ethanolamine phosphotransferase activity"/>
    <property type="evidence" value="ECO:0007669"/>
    <property type="project" value="TreeGrafter"/>
</dbReference>
<evidence type="ECO:0000256" key="11">
    <source>
        <dbReference type="SAM" id="Phobius"/>
    </source>
</evidence>
<sequence length="815" mass="90942">MESALTSRMLSPNSTSFRLVLAFGCFSVAVLLICFGLAAKREIRTTSSLQSDLDFKGCFEEDVDDHLVDNNTKVVVMVIDAWRLSFLVDSDSPMSFLRSSITSGRGVGFVARVQTPTVTMPRIMALTSGTIPSFISLVTNFFATVNTEENWITLAAAAGKKILFYGDDTWLRLFPNAFIEFEGVTSFYVNDYTEVDNNVTRHLGAKLGDSGWDILILHYLGLDHIGHSLGGESPILYSKLREMDKIAEQIFATVSGHSPVLLVVLADHGMTPGGSHGGGSESESWVPIVFLHSKIGVKHGGNLTEFAKGQQVDLASTLPYFLKTGIPLGSVGLSLVPRLAEYWKLTEHTILSASIQSAKHFSKFMEDRALQRLYTVEEKLRCQEIRAYAAYVQSSQAAQITQQAQNEIIKSLEPTLGHLAYAGMLLLIMGFLVLCDLSLTVNRTISEPHGFISFGVFALYHLSSYSTSFIEEEHEVWYYILSTVILVHIFIIVRNHRDVAEMISDGKFRAAILSLLLHRLGMAFMAHRRRRWSMRPDLLPPPFFPEFRLYISSIDYIINDLNLVTLYKWGPFLTTTLCVCYILRRLQPCSNSSVQNLLSHCLSLLICWRVLIQADHGWIVYLTIFAIIVNSVMSFPMGVMLYLCYLVRPETIPLLLISFEMGSFTKRFSSSPHLYALLCQAVFFYQGQSSNISSIDIAIGYKGLSSYSAPLVGLQIIANFYAAPIALTVGYFKGSQTFNSEDYVRLIGAALQLRSVILFSALSGMVTLSGHLFMFSVLAPKLICELLHMIFVLLFIVCGCISHFGFKNFSQLSYL</sequence>
<dbReference type="InterPro" id="IPR017850">
    <property type="entry name" value="Alkaline_phosphatase_core_sf"/>
</dbReference>
<feature type="transmembrane region" description="Helical" evidence="11">
    <location>
        <begin position="786"/>
        <end position="806"/>
    </location>
</feature>
<gene>
    <name evidence="13" type="ORF">CYNAS_LOCUS18597</name>
</gene>
<dbReference type="InterPro" id="IPR002591">
    <property type="entry name" value="Phosphodiest/P_Trfase"/>
</dbReference>
<evidence type="ECO:0000313" key="14">
    <source>
        <dbReference type="Proteomes" id="UP001176961"/>
    </source>
</evidence>
<feature type="transmembrane region" description="Helical" evidence="11">
    <location>
        <begin position="618"/>
        <end position="647"/>
    </location>
</feature>
<dbReference type="InterPro" id="IPR039527">
    <property type="entry name" value="PIGG/GPI7"/>
</dbReference>
<dbReference type="PANTHER" id="PTHR23072">
    <property type="entry name" value="PHOSPHATIDYLINOSITOL GLYCAN-RELATED"/>
    <property type="match status" value="1"/>
</dbReference>
<evidence type="ECO:0000256" key="8">
    <source>
        <dbReference type="ARBA" id="ARBA00022989"/>
    </source>
</evidence>
<organism evidence="13 14">
    <name type="scientific">Cylicocyclus nassatus</name>
    <name type="common">Nematode worm</name>
    <dbReference type="NCBI Taxonomy" id="53992"/>
    <lineage>
        <taxon>Eukaryota</taxon>
        <taxon>Metazoa</taxon>
        <taxon>Ecdysozoa</taxon>
        <taxon>Nematoda</taxon>
        <taxon>Chromadorea</taxon>
        <taxon>Rhabditida</taxon>
        <taxon>Rhabditina</taxon>
        <taxon>Rhabditomorpha</taxon>
        <taxon>Strongyloidea</taxon>
        <taxon>Strongylidae</taxon>
        <taxon>Cylicocyclus</taxon>
    </lineage>
</organism>
<keyword evidence="4" id="KW-0337">GPI-anchor biosynthesis</keyword>
<evidence type="ECO:0000256" key="4">
    <source>
        <dbReference type="ARBA" id="ARBA00022502"/>
    </source>
</evidence>
<keyword evidence="10" id="KW-0325">Glycoprotein</keyword>
<dbReference type="Gene3D" id="3.40.720.10">
    <property type="entry name" value="Alkaline Phosphatase, subunit A"/>
    <property type="match status" value="1"/>
</dbReference>
<accession>A0AA36HAH3</accession>
<dbReference type="EMBL" id="CATQJL010000316">
    <property type="protein sequence ID" value="CAJ0606614.1"/>
    <property type="molecule type" value="Genomic_DNA"/>
</dbReference>
<reference evidence="13" key="1">
    <citation type="submission" date="2023-07" db="EMBL/GenBank/DDBJ databases">
        <authorList>
            <consortium name="CYATHOMIX"/>
        </authorList>
    </citation>
    <scope>NUCLEOTIDE SEQUENCE</scope>
    <source>
        <strain evidence="13">N/A</strain>
    </source>
</reference>
<dbReference type="GO" id="GO:0005789">
    <property type="term" value="C:endoplasmic reticulum membrane"/>
    <property type="evidence" value="ECO:0007669"/>
    <property type="project" value="UniProtKB-SubCell"/>
</dbReference>
<evidence type="ECO:0000256" key="7">
    <source>
        <dbReference type="ARBA" id="ARBA00022824"/>
    </source>
</evidence>
<proteinExistence type="inferred from homology"/>
<evidence type="ECO:0000313" key="13">
    <source>
        <dbReference type="EMBL" id="CAJ0606614.1"/>
    </source>
</evidence>
<evidence type="ECO:0000256" key="9">
    <source>
        <dbReference type="ARBA" id="ARBA00023136"/>
    </source>
</evidence>
<dbReference type="SUPFAM" id="SSF53649">
    <property type="entry name" value="Alkaline phosphatase-like"/>
    <property type="match status" value="1"/>
</dbReference>
<dbReference type="InterPro" id="IPR045687">
    <property type="entry name" value="PIGG/GPI7_C"/>
</dbReference>
<feature type="domain" description="GPI ethanolamine phosphate transferase 2 C-terminal" evidence="12">
    <location>
        <begin position="639"/>
        <end position="792"/>
    </location>
</feature>
<evidence type="ECO:0000256" key="2">
    <source>
        <dbReference type="ARBA" id="ARBA00004687"/>
    </source>
</evidence>
<protein>
    <recommendedName>
        <fullName evidence="12">GPI ethanolamine phosphate transferase 2 C-terminal domain-containing protein</fullName>
    </recommendedName>
</protein>
<dbReference type="AlphaFoldDB" id="A0AA36HAH3"/>
<keyword evidence="8 11" id="KW-1133">Transmembrane helix</keyword>
<name>A0AA36HAH3_CYLNA</name>
<evidence type="ECO:0000259" key="12">
    <source>
        <dbReference type="Pfam" id="PF19316"/>
    </source>
</evidence>
<feature type="transmembrane region" description="Helical" evidence="11">
    <location>
        <begin position="419"/>
        <end position="439"/>
    </location>
</feature>
<feature type="transmembrane region" description="Helical" evidence="11">
    <location>
        <begin position="753"/>
        <end position="774"/>
    </location>
</feature>